<comment type="caution">
    <text evidence="3">The sequence shown here is derived from an EMBL/GenBank/DDBJ whole genome shotgun (WGS) entry which is preliminary data.</text>
</comment>
<dbReference type="RefSeq" id="WP_143847226.1">
    <property type="nucleotide sequence ID" value="NZ_VLXZ01000002.1"/>
</dbReference>
<organism evidence="3 4">
    <name type="scientific">Alkalicoccobacillus porphyridii</name>
    <dbReference type="NCBI Taxonomy" id="2597270"/>
    <lineage>
        <taxon>Bacteria</taxon>
        <taxon>Bacillati</taxon>
        <taxon>Bacillota</taxon>
        <taxon>Bacilli</taxon>
        <taxon>Bacillales</taxon>
        <taxon>Bacillaceae</taxon>
        <taxon>Alkalicoccobacillus</taxon>
    </lineage>
</organism>
<proteinExistence type="inferred from homology"/>
<dbReference type="EMBL" id="VLXZ01000002">
    <property type="protein sequence ID" value="TSB47725.1"/>
    <property type="molecule type" value="Genomic_DNA"/>
</dbReference>
<sequence>MNRHVKASKDIFIKADASRIWRALTIPEERNRWETRACTIDLRIGGELYLDYGWNVTYKGTFTELIENEKIVSVENKGHSTTWLITPVEGGCNVNIEYTGDWFGDLGLSLMENMLFGTYQFLLNFKKVLEENVDIRDAFWKSWLGLMNRTENHRVKVVKTIPNTPAYGVIQSGDYILQVNNEKVSNYDAAELAVSHLEVDRDVTLLVKRENQEFEVTLRTIPFGTESSA</sequence>
<reference evidence="3 4" key="1">
    <citation type="submission" date="2019-07" db="EMBL/GenBank/DDBJ databases">
        <authorList>
            <person name="Park Y.J."/>
            <person name="Jeong S.E."/>
            <person name="Jung H.S."/>
        </authorList>
    </citation>
    <scope>NUCLEOTIDE SEQUENCE [LARGE SCALE GENOMIC DNA]</scope>
    <source>
        <strain evidence="4">P16(2019)</strain>
    </source>
</reference>
<dbReference type="InterPro" id="IPR013538">
    <property type="entry name" value="ASHA1/2-like_C"/>
</dbReference>
<dbReference type="InterPro" id="IPR001478">
    <property type="entry name" value="PDZ"/>
</dbReference>
<feature type="domain" description="PDZ" evidence="2">
    <location>
        <begin position="132"/>
        <end position="211"/>
    </location>
</feature>
<dbReference type="PROSITE" id="PS50106">
    <property type="entry name" value="PDZ"/>
    <property type="match status" value="1"/>
</dbReference>
<dbReference type="Gene3D" id="2.30.42.10">
    <property type="match status" value="1"/>
</dbReference>
<dbReference type="Pfam" id="PF13180">
    <property type="entry name" value="PDZ_2"/>
    <property type="match status" value="1"/>
</dbReference>
<evidence type="ECO:0000313" key="4">
    <source>
        <dbReference type="Proteomes" id="UP000318521"/>
    </source>
</evidence>
<evidence type="ECO:0000259" key="2">
    <source>
        <dbReference type="PROSITE" id="PS50106"/>
    </source>
</evidence>
<dbReference type="Proteomes" id="UP000318521">
    <property type="component" value="Unassembled WGS sequence"/>
</dbReference>
<dbReference type="SUPFAM" id="SSF50156">
    <property type="entry name" value="PDZ domain-like"/>
    <property type="match status" value="1"/>
</dbReference>
<protein>
    <submittedName>
        <fullName evidence="3">PDZ domain-containing protein</fullName>
    </submittedName>
</protein>
<dbReference type="OrthoDB" id="2721194at2"/>
<keyword evidence="4" id="KW-1185">Reference proteome</keyword>
<evidence type="ECO:0000256" key="1">
    <source>
        <dbReference type="ARBA" id="ARBA00006817"/>
    </source>
</evidence>
<accession>A0A554A225</accession>
<gene>
    <name evidence="3" type="ORF">FN960_04190</name>
</gene>
<dbReference type="InterPro" id="IPR023393">
    <property type="entry name" value="START-like_dom_sf"/>
</dbReference>
<comment type="similarity">
    <text evidence="1">Belongs to the AHA1 family.</text>
</comment>
<dbReference type="Gene3D" id="3.30.530.20">
    <property type="match status" value="1"/>
</dbReference>
<dbReference type="SMART" id="SM00228">
    <property type="entry name" value="PDZ"/>
    <property type="match status" value="1"/>
</dbReference>
<dbReference type="SUPFAM" id="SSF55961">
    <property type="entry name" value="Bet v1-like"/>
    <property type="match status" value="1"/>
</dbReference>
<dbReference type="AlphaFoldDB" id="A0A554A225"/>
<name>A0A554A225_9BACI</name>
<dbReference type="Pfam" id="PF08327">
    <property type="entry name" value="AHSA1"/>
    <property type="match status" value="1"/>
</dbReference>
<dbReference type="InterPro" id="IPR036034">
    <property type="entry name" value="PDZ_sf"/>
</dbReference>
<evidence type="ECO:0000313" key="3">
    <source>
        <dbReference type="EMBL" id="TSB47725.1"/>
    </source>
</evidence>
<dbReference type="CDD" id="cd07814">
    <property type="entry name" value="SRPBCC_CalC_Aha1-like"/>
    <property type="match status" value="1"/>
</dbReference>